<evidence type="ECO:0000259" key="4">
    <source>
        <dbReference type="PROSITE" id="PS50995"/>
    </source>
</evidence>
<evidence type="ECO:0000256" key="3">
    <source>
        <dbReference type="ARBA" id="ARBA00023163"/>
    </source>
</evidence>
<dbReference type="AlphaFoldDB" id="A0A917N1P0"/>
<dbReference type="PANTHER" id="PTHR42756">
    <property type="entry name" value="TRANSCRIPTIONAL REGULATOR, MARR"/>
    <property type="match status" value="1"/>
</dbReference>
<gene>
    <name evidence="5" type="ORF">GCM10011425_22600</name>
</gene>
<comment type="caution">
    <text evidence="5">The sequence shown here is derived from an EMBL/GenBank/DDBJ whole genome shotgun (WGS) entry which is preliminary data.</text>
</comment>
<keyword evidence="2" id="KW-0238">DNA-binding</keyword>
<feature type="domain" description="HTH marR-type" evidence="4">
    <location>
        <begin position="11"/>
        <end position="143"/>
    </location>
</feature>
<accession>A0A917N1P0</accession>
<reference evidence="5" key="2">
    <citation type="submission" date="2020-09" db="EMBL/GenBank/DDBJ databases">
        <authorList>
            <person name="Sun Q."/>
            <person name="Sedlacek I."/>
        </authorList>
    </citation>
    <scope>NUCLEOTIDE SEQUENCE</scope>
    <source>
        <strain evidence="5">CCM 8711</strain>
    </source>
</reference>
<dbReference type="InterPro" id="IPR000835">
    <property type="entry name" value="HTH_MarR-typ"/>
</dbReference>
<dbReference type="InterPro" id="IPR036388">
    <property type="entry name" value="WH-like_DNA-bd_sf"/>
</dbReference>
<dbReference type="GO" id="GO:0003700">
    <property type="term" value="F:DNA-binding transcription factor activity"/>
    <property type="evidence" value="ECO:0007669"/>
    <property type="project" value="InterPro"/>
</dbReference>
<dbReference type="Gene3D" id="1.10.10.10">
    <property type="entry name" value="Winged helix-like DNA-binding domain superfamily/Winged helix DNA-binding domain"/>
    <property type="match status" value="1"/>
</dbReference>
<sequence>MPADEITIEFAGDLSLQLMMTYRSLHYLFNKFLDNAELAQHYQLLFILTRMGGWATQTDLVRYLKVGESTTRASINVLEEKGYVTREKHNKHNRTHVIKMTRKAVTAMTSLRDAMKNVELVAFRNLNEDRLFYLWSTLIKINKNIEKSF</sequence>
<dbReference type="SMART" id="SM00347">
    <property type="entry name" value="HTH_MARR"/>
    <property type="match status" value="1"/>
</dbReference>
<keyword evidence="1" id="KW-0805">Transcription regulation</keyword>
<dbReference type="InterPro" id="IPR036390">
    <property type="entry name" value="WH_DNA-bd_sf"/>
</dbReference>
<dbReference type="PANTHER" id="PTHR42756:SF1">
    <property type="entry name" value="TRANSCRIPTIONAL REPRESSOR OF EMRAB OPERON"/>
    <property type="match status" value="1"/>
</dbReference>
<evidence type="ECO:0000256" key="1">
    <source>
        <dbReference type="ARBA" id="ARBA00023015"/>
    </source>
</evidence>
<dbReference type="PROSITE" id="PS50995">
    <property type="entry name" value="HTH_MARR_2"/>
    <property type="match status" value="1"/>
</dbReference>
<dbReference type="GO" id="GO:0003677">
    <property type="term" value="F:DNA binding"/>
    <property type="evidence" value="ECO:0007669"/>
    <property type="project" value="UniProtKB-KW"/>
</dbReference>
<dbReference type="Proteomes" id="UP000662074">
    <property type="component" value="Unassembled WGS sequence"/>
</dbReference>
<dbReference type="Pfam" id="PF12802">
    <property type="entry name" value="MarR_2"/>
    <property type="match status" value="1"/>
</dbReference>
<proteinExistence type="predicted"/>
<reference evidence="5" key="1">
    <citation type="journal article" date="2014" name="Int. J. Syst. Evol. Microbiol.">
        <title>Complete genome sequence of Corynebacterium casei LMG S-19264T (=DSM 44701T), isolated from a smear-ripened cheese.</title>
        <authorList>
            <consortium name="US DOE Joint Genome Institute (JGI-PGF)"/>
            <person name="Walter F."/>
            <person name="Albersmeier A."/>
            <person name="Kalinowski J."/>
            <person name="Ruckert C."/>
        </authorList>
    </citation>
    <scope>NUCLEOTIDE SEQUENCE</scope>
    <source>
        <strain evidence="5">CCM 8711</strain>
    </source>
</reference>
<protein>
    <recommendedName>
        <fullName evidence="4">HTH marR-type domain-containing protein</fullName>
    </recommendedName>
</protein>
<dbReference type="EMBL" id="BMDO01000006">
    <property type="protein sequence ID" value="GGI51048.1"/>
    <property type="molecule type" value="Genomic_DNA"/>
</dbReference>
<name>A0A917N1P0_9SPHI</name>
<evidence type="ECO:0000313" key="6">
    <source>
        <dbReference type="Proteomes" id="UP000662074"/>
    </source>
</evidence>
<organism evidence="5 6">
    <name type="scientific">Mucilaginibacter galii</name>
    <dbReference type="NCBI Taxonomy" id="2005073"/>
    <lineage>
        <taxon>Bacteria</taxon>
        <taxon>Pseudomonadati</taxon>
        <taxon>Bacteroidota</taxon>
        <taxon>Sphingobacteriia</taxon>
        <taxon>Sphingobacteriales</taxon>
        <taxon>Sphingobacteriaceae</taxon>
        <taxon>Mucilaginibacter</taxon>
    </lineage>
</organism>
<evidence type="ECO:0000313" key="5">
    <source>
        <dbReference type="EMBL" id="GGI51048.1"/>
    </source>
</evidence>
<dbReference type="RefSeq" id="WP_188416768.1">
    <property type="nucleotide sequence ID" value="NZ_BMDO01000006.1"/>
</dbReference>
<keyword evidence="3" id="KW-0804">Transcription</keyword>
<evidence type="ECO:0000256" key="2">
    <source>
        <dbReference type="ARBA" id="ARBA00023125"/>
    </source>
</evidence>
<keyword evidence="6" id="KW-1185">Reference proteome</keyword>
<dbReference type="SUPFAM" id="SSF46785">
    <property type="entry name" value="Winged helix' DNA-binding domain"/>
    <property type="match status" value="1"/>
</dbReference>